<name>A0A0C3QSP5_9AGAM</name>
<proteinExistence type="predicted"/>
<dbReference type="AlphaFoldDB" id="A0A0C3QSP5"/>
<dbReference type="EMBL" id="KN822958">
    <property type="protein sequence ID" value="KIO32031.1"/>
    <property type="molecule type" value="Genomic_DNA"/>
</dbReference>
<dbReference type="Proteomes" id="UP000054248">
    <property type="component" value="Unassembled WGS sequence"/>
</dbReference>
<reference evidence="2" key="2">
    <citation type="submission" date="2015-01" db="EMBL/GenBank/DDBJ databases">
        <title>Evolutionary Origins and Diversification of the Mycorrhizal Mutualists.</title>
        <authorList>
            <consortium name="DOE Joint Genome Institute"/>
            <consortium name="Mycorrhizal Genomics Consortium"/>
            <person name="Kohler A."/>
            <person name="Kuo A."/>
            <person name="Nagy L.G."/>
            <person name="Floudas D."/>
            <person name="Copeland A."/>
            <person name="Barry K.W."/>
            <person name="Cichocki N."/>
            <person name="Veneault-Fourrey C."/>
            <person name="LaButti K."/>
            <person name="Lindquist E.A."/>
            <person name="Lipzen A."/>
            <person name="Lundell T."/>
            <person name="Morin E."/>
            <person name="Murat C."/>
            <person name="Riley R."/>
            <person name="Ohm R."/>
            <person name="Sun H."/>
            <person name="Tunlid A."/>
            <person name="Henrissat B."/>
            <person name="Grigoriev I.V."/>
            <person name="Hibbett D.S."/>
            <person name="Martin F."/>
        </authorList>
    </citation>
    <scope>NUCLEOTIDE SEQUENCE [LARGE SCALE GENOMIC DNA]</scope>
    <source>
        <strain evidence="2">MUT 4182</strain>
    </source>
</reference>
<dbReference type="HOGENOM" id="CLU_2759669_0_0_1"/>
<protein>
    <submittedName>
        <fullName evidence="1">Uncharacterized protein</fullName>
    </submittedName>
</protein>
<evidence type="ECO:0000313" key="1">
    <source>
        <dbReference type="EMBL" id="KIO32031.1"/>
    </source>
</evidence>
<reference evidence="1 2" key="1">
    <citation type="submission" date="2014-04" db="EMBL/GenBank/DDBJ databases">
        <authorList>
            <consortium name="DOE Joint Genome Institute"/>
            <person name="Kuo A."/>
            <person name="Girlanda M."/>
            <person name="Perotto S."/>
            <person name="Kohler A."/>
            <person name="Nagy L.G."/>
            <person name="Floudas D."/>
            <person name="Copeland A."/>
            <person name="Barry K.W."/>
            <person name="Cichocki N."/>
            <person name="Veneault-Fourrey C."/>
            <person name="LaButti K."/>
            <person name="Lindquist E.A."/>
            <person name="Lipzen A."/>
            <person name="Lundell T."/>
            <person name="Morin E."/>
            <person name="Murat C."/>
            <person name="Sun H."/>
            <person name="Tunlid A."/>
            <person name="Henrissat B."/>
            <person name="Grigoriev I.V."/>
            <person name="Hibbett D.S."/>
            <person name="Martin F."/>
            <person name="Nordberg H.P."/>
            <person name="Cantor M.N."/>
            <person name="Hua S.X."/>
        </authorList>
    </citation>
    <scope>NUCLEOTIDE SEQUENCE [LARGE SCALE GENOMIC DNA]</scope>
    <source>
        <strain evidence="1 2">MUT 4182</strain>
    </source>
</reference>
<accession>A0A0C3QSP5</accession>
<sequence length="70" mass="8462">MDDDRKGVFDSYFSSFMNLFWNPKGESELEAYIQRQSSELNLHMHRASDMREASRFLDENRVRFIFHPTQ</sequence>
<keyword evidence="2" id="KW-1185">Reference proteome</keyword>
<evidence type="ECO:0000313" key="2">
    <source>
        <dbReference type="Proteomes" id="UP000054248"/>
    </source>
</evidence>
<organism evidence="1 2">
    <name type="scientific">Tulasnella calospora MUT 4182</name>
    <dbReference type="NCBI Taxonomy" id="1051891"/>
    <lineage>
        <taxon>Eukaryota</taxon>
        <taxon>Fungi</taxon>
        <taxon>Dikarya</taxon>
        <taxon>Basidiomycota</taxon>
        <taxon>Agaricomycotina</taxon>
        <taxon>Agaricomycetes</taxon>
        <taxon>Cantharellales</taxon>
        <taxon>Tulasnellaceae</taxon>
        <taxon>Tulasnella</taxon>
    </lineage>
</organism>
<gene>
    <name evidence="1" type="ORF">M407DRAFT_19057</name>
</gene>